<gene>
    <name evidence="2" type="ORF">Pmani_035816</name>
</gene>
<feature type="compositionally biased region" description="Basic residues" evidence="1">
    <location>
        <begin position="75"/>
        <end position="85"/>
    </location>
</feature>
<sequence length="99" mass="12265">MKITYQVKLKKRLREEGGKHEGNTRSEVGHKLRGGRRRGRREEEEERKKRGGRKEEEEEERKKRRGRREEEEEKRKKRVISRRISIRKERSKDERQEGR</sequence>
<keyword evidence="3" id="KW-1185">Reference proteome</keyword>
<dbReference type="AlphaFoldDB" id="A0AAE1TNB5"/>
<evidence type="ECO:0000313" key="2">
    <source>
        <dbReference type="EMBL" id="KAK4291351.1"/>
    </source>
</evidence>
<feature type="compositionally biased region" description="Basic and acidic residues" evidence="1">
    <location>
        <begin position="86"/>
        <end position="99"/>
    </location>
</feature>
<accession>A0AAE1TNB5</accession>
<proteinExistence type="predicted"/>
<name>A0AAE1TNB5_9EUCA</name>
<feature type="region of interest" description="Disordered" evidence="1">
    <location>
        <begin position="1"/>
        <end position="99"/>
    </location>
</feature>
<protein>
    <submittedName>
        <fullName evidence="2">Uncharacterized protein</fullName>
    </submittedName>
</protein>
<dbReference type="EMBL" id="JAWZYT010005177">
    <property type="protein sequence ID" value="KAK4291351.1"/>
    <property type="molecule type" value="Genomic_DNA"/>
</dbReference>
<reference evidence="2" key="1">
    <citation type="submission" date="2023-11" db="EMBL/GenBank/DDBJ databases">
        <title>Genome assemblies of two species of porcelain crab, Petrolisthes cinctipes and Petrolisthes manimaculis (Anomura: Porcellanidae).</title>
        <authorList>
            <person name="Angst P."/>
        </authorList>
    </citation>
    <scope>NUCLEOTIDE SEQUENCE</scope>
    <source>
        <strain evidence="2">PB745_02</strain>
        <tissue evidence="2">Gill</tissue>
    </source>
</reference>
<dbReference type="Proteomes" id="UP001292094">
    <property type="component" value="Unassembled WGS sequence"/>
</dbReference>
<evidence type="ECO:0000256" key="1">
    <source>
        <dbReference type="SAM" id="MobiDB-lite"/>
    </source>
</evidence>
<organism evidence="2 3">
    <name type="scientific">Petrolisthes manimaculis</name>
    <dbReference type="NCBI Taxonomy" id="1843537"/>
    <lineage>
        <taxon>Eukaryota</taxon>
        <taxon>Metazoa</taxon>
        <taxon>Ecdysozoa</taxon>
        <taxon>Arthropoda</taxon>
        <taxon>Crustacea</taxon>
        <taxon>Multicrustacea</taxon>
        <taxon>Malacostraca</taxon>
        <taxon>Eumalacostraca</taxon>
        <taxon>Eucarida</taxon>
        <taxon>Decapoda</taxon>
        <taxon>Pleocyemata</taxon>
        <taxon>Anomura</taxon>
        <taxon>Galatheoidea</taxon>
        <taxon>Porcellanidae</taxon>
        <taxon>Petrolisthes</taxon>
    </lineage>
</organism>
<comment type="caution">
    <text evidence="2">The sequence shown here is derived from an EMBL/GenBank/DDBJ whole genome shotgun (WGS) entry which is preliminary data.</text>
</comment>
<evidence type="ECO:0000313" key="3">
    <source>
        <dbReference type="Proteomes" id="UP001292094"/>
    </source>
</evidence>
<feature type="compositionally biased region" description="Basic and acidic residues" evidence="1">
    <location>
        <begin position="13"/>
        <end position="30"/>
    </location>
</feature>